<keyword evidence="2" id="KW-1185">Reference proteome</keyword>
<dbReference type="AlphaFoldDB" id="Q2GAQ4"/>
<dbReference type="KEGG" id="nar:Saro_0622"/>
<gene>
    <name evidence="1" type="ordered locus">Saro_0622</name>
</gene>
<reference evidence="2" key="1">
    <citation type="submission" date="2006-01" db="EMBL/GenBank/DDBJ databases">
        <title>Complete sequence of Novosphingobium aromaticivorans DSM 12444.</title>
        <authorList>
            <consortium name="US DOE Joint Genome Institute"/>
            <person name="Copeland A."/>
            <person name="Lucas S."/>
            <person name="Lapidus A."/>
            <person name="Barry K."/>
            <person name="Detter J.C."/>
            <person name="Glavina T."/>
            <person name="Hammon N."/>
            <person name="Israni S."/>
            <person name="Pitluck S."/>
            <person name="Chain P."/>
            <person name="Malfatti S."/>
            <person name="Shin M."/>
            <person name="Vergez L."/>
            <person name="Schmutz J."/>
            <person name="Larimer F."/>
            <person name="Land M."/>
            <person name="Kyrpides N."/>
            <person name="Ivanova N."/>
            <person name="Fredrickson J."/>
            <person name="Balkwill D."/>
            <person name="Romine M.F."/>
            <person name="Richardson P."/>
        </authorList>
    </citation>
    <scope>NUCLEOTIDE SEQUENCE [LARGE SCALE GENOMIC DNA]</scope>
    <source>
        <strain evidence="2">ATCC 700278 / DSM 12444 / CCUG 56034 / CIP 105152 / NBRC 16084 / F199</strain>
    </source>
</reference>
<dbReference type="eggNOG" id="ENOG5032T0P">
    <property type="taxonomic scope" value="Bacteria"/>
</dbReference>
<evidence type="ECO:0008006" key="3">
    <source>
        <dbReference type="Google" id="ProtNLM"/>
    </source>
</evidence>
<dbReference type="HOGENOM" id="CLU_077247_0_0_5"/>
<dbReference type="STRING" id="279238.Saro_0622"/>
<evidence type="ECO:0000313" key="1">
    <source>
        <dbReference type="EMBL" id="ABD25069.1"/>
    </source>
</evidence>
<name>Q2GAQ4_NOVAD</name>
<proteinExistence type="predicted"/>
<dbReference type="DNASU" id="3915635"/>
<dbReference type="RefSeq" id="WP_011444283.1">
    <property type="nucleotide sequence ID" value="NC_007794.1"/>
</dbReference>
<dbReference type="Proteomes" id="UP000009134">
    <property type="component" value="Chromosome"/>
</dbReference>
<accession>Q2GAQ4</accession>
<protein>
    <recommendedName>
        <fullName evidence="3">Phage-related protein</fullName>
    </recommendedName>
</protein>
<organism evidence="1 2">
    <name type="scientific">Novosphingobium aromaticivorans (strain ATCC 700278 / DSM 12444 / CCUG 56034 / CIP 105152 / NBRC 16084 / F199)</name>
    <dbReference type="NCBI Taxonomy" id="279238"/>
    <lineage>
        <taxon>Bacteria</taxon>
        <taxon>Pseudomonadati</taxon>
        <taxon>Pseudomonadota</taxon>
        <taxon>Alphaproteobacteria</taxon>
        <taxon>Sphingomonadales</taxon>
        <taxon>Sphingomonadaceae</taxon>
        <taxon>Novosphingobium</taxon>
    </lineage>
</organism>
<sequence length="228" mass="25751">MADKGIIFSDAMVRALLDGTKTQTRRLCAWPNNPNTPQLTYIVACDEPGWFGDEEGEVQFRVPHAQGDRLYVREAWSVRGTYTDVVEVGYRASANRSHTEFVEQWPVGDAIPGKGSWPQWPKYGPSIHMPRWASRMWLQITDVRVQRLQEISAADCRAEGLERGAVGGLLPAYRGSADLEWRIYADDAYHDLWDSLHGESGTRWADNPWVTVYTFDVHKGNIGKAARG</sequence>
<evidence type="ECO:0000313" key="2">
    <source>
        <dbReference type="Proteomes" id="UP000009134"/>
    </source>
</evidence>
<dbReference type="EMBL" id="CP000248">
    <property type="protein sequence ID" value="ABD25069.1"/>
    <property type="molecule type" value="Genomic_DNA"/>
</dbReference>